<dbReference type="EMBL" id="JACOIH010000072">
    <property type="protein sequence ID" value="MBC3940059.1"/>
    <property type="molecule type" value="Genomic_DNA"/>
</dbReference>
<name>A0ABR7AHW5_9FIRM</name>
<gene>
    <name evidence="1" type="ORF">H8R05_14220</name>
</gene>
<comment type="caution">
    <text evidence="1">The sequence shown here is derived from an EMBL/GenBank/DDBJ whole genome shotgun (WGS) entry which is preliminary data.</text>
</comment>
<evidence type="ECO:0000313" key="1">
    <source>
        <dbReference type="EMBL" id="MBC3940059.1"/>
    </source>
</evidence>
<proteinExistence type="predicted"/>
<protein>
    <submittedName>
        <fullName evidence="1">Uncharacterized protein</fullName>
    </submittedName>
</protein>
<reference evidence="1 2" key="1">
    <citation type="submission" date="2020-08" db="EMBL/GenBank/DDBJ databases">
        <authorList>
            <person name="Liu C."/>
            <person name="Sun Q."/>
        </authorList>
    </citation>
    <scope>NUCLEOTIDE SEQUENCE [LARGE SCALE GENOMIC DNA]</scope>
    <source>
        <strain evidence="1 2">22A2-44</strain>
    </source>
</reference>
<sequence length="176" mass="19861">MTMICVNAVTETTISGCFGEGALADGVPLRTASGEFYNGGFAEKLPFTGFYDLVMKLDAVFDYFSFPQRGTQLRTVGKPGPAARFAQMKEDVLPRLAQQWNERVMQNGWGRCATFSVHVYARQNSSWQGRVRWLEGKREESFRSVLELTCFLESVLDIEERSLRIEETGRHGGTEE</sequence>
<accession>A0ABR7AHW5</accession>
<evidence type="ECO:0000313" key="2">
    <source>
        <dbReference type="Proteomes" id="UP000602181"/>
    </source>
</evidence>
<keyword evidence="2" id="KW-1185">Reference proteome</keyword>
<organism evidence="1 2">
    <name type="scientific">Anaerotruncus massiliensis</name>
    <name type="common">ex Togo et al. 2019</name>
    <dbReference type="NCBI Taxonomy" id="1673720"/>
    <lineage>
        <taxon>Bacteria</taxon>
        <taxon>Bacillati</taxon>
        <taxon>Bacillota</taxon>
        <taxon>Clostridia</taxon>
        <taxon>Eubacteriales</taxon>
        <taxon>Oscillospiraceae</taxon>
        <taxon>Anaerotruncus</taxon>
    </lineage>
</organism>
<dbReference type="Proteomes" id="UP000602181">
    <property type="component" value="Unassembled WGS sequence"/>
</dbReference>